<feature type="region of interest" description="Disordered" evidence="1">
    <location>
        <begin position="1"/>
        <end position="113"/>
    </location>
</feature>
<feature type="compositionally biased region" description="Low complexity" evidence="1">
    <location>
        <begin position="727"/>
        <end position="736"/>
    </location>
</feature>
<organism evidence="2 3">
    <name type="scientific">Aduncisulcus paluster</name>
    <dbReference type="NCBI Taxonomy" id="2918883"/>
    <lineage>
        <taxon>Eukaryota</taxon>
        <taxon>Metamonada</taxon>
        <taxon>Carpediemonas-like organisms</taxon>
        <taxon>Aduncisulcus</taxon>
    </lineage>
</organism>
<feature type="compositionally biased region" description="Low complexity" evidence="1">
    <location>
        <begin position="881"/>
        <end position="894"/>
    </location>
</feature>
<name>A0ABQ5KT24_9EUKA</name>
<comment type="caution">
    <text evidence="2">The sequence shown here is derived from an EMBL/GenBank/DDBJ whole genome shotgun (WGS) entry which is preliminary data.</text>
</comment>
<evidence type="ECO:0000313" key="3">
    <source>
        <dbReference type="Proteomes" id="UP001057375"/>
    </source>
</evidence>
<feature type="compositionally biased region" description="Polar residues" evidence="1">
    <location>
        <begin position="197"/>
        <end position="210"/>
    </location>
</feature>
<feature type="compositionally biased region" description="Low complexity" evidence="1">
    <location>
        <begin position="297"/>
        <end position="328"/>
    </location>
</feature>
<protein>
    <submittedName>
        <fullName evidence="2">Uncharacterized protein</fullName>
    </submittedName>
</protein>
<feature type="compositionally biased region" description="Low complexity" evidence="1">
    <location>
        <begin position="215"/>
        <end position="251"/>
    </location>
</feature>
<feature type="compositionally biased region" description="Polar residues" evidence="1">
    <location>
        <begin position="861"/>
        <end position="870"/>
    </location>
</feature>
<feature type="compositionally biased region" description="Acidic residues" evidence="1">
    <location>
        <begin position="146"/>
        <end position="164"/>
    </location>
</feature>
<accession>A0ABQ5KT24</accession>
<reference evidence="2" key="1">
    <citation type="submission" date="2022-03" db="EMBL/GenBank/DDBJ databases">
        <title>Draft genome sequence of Aduncisulcus paluster, a free-living microaerophilic Fornicata.</title>
        <authorList>
            <person name="Yuyama I."/>
            <person name="Kume K."/>
            <person name="Tamura T."/>
            <person name="Inagaki Y."/>
            <person name="Hashimoto T."/>
        </authorList>
    </citation>
    <scope>NUCLEOTIDE SEQUENCE</scope>
    <source>
        <strain evidence="2">NY0171</strain>
    </source>
</reference>
<feature type="region of interest" description="Disordered" evidence="1">
    <location>
        <begin position="705"/>
        <end position="786"/>
    </location>
</feature>
<sequence>RPTPDPFTPMPHPQPPLAHSKDTSSFPSSSSQLPSHGGLNRGNNTSSNSTCQHRAARGELAEGDGGYRSTSGSDLSDDAKCEECGLVIGGQGKESGTAGSHSTFQAGPSSSPSIRARVAYLEEQNNMISKRMAQLVDVLKYEQADTDEDTETFETEEDELEQENEASLMRRKAMLEDVWREQQDQDEEEKIIVSAAHPTQSQSQRTTGHNPITLASIAASSPSPSIQMAAAARSRRAQQQQGSVSPSGGFSKSFAKNLMHSIPRFHASQVIPNKGGDPHALMRGSRELFDKSSHKFPPYASSSSPSRSSGAAQGQHQQGQHQQGQYQHSSVDESFDKGIQGTTGMGNSGNNSMLKSSYAQRTMNIISGHRYRPMRDDSSTGLSSTTGGVGGVKSLFGRSQSSPTRAGYRKYQRRLSDYSPSQQHYLMSSYTARNTIRRRSSSPSGHSSVLRRVLDASGHDGVSLRVIEDKIIQSFDSSRSKSAREPSQQTRNRSQCARSQSARDVPLNHRHSIHTIPTHPPLSVPSAPSGTGTSSVYHEQQAKDRAVQQQQRTRAMNINVIPHAQEYLKREMGTHTSDSKLSKALFDFFTDPSSHFTKNSHPSSGTSQIHSHMAFQSMFSASNLHGMQKKHGVSSVSEEKIKPAISALGAQRKDIGGLRGMINRQVVSPSISPYQAERIVVKELPPSTLDAPLYTPDTQYAKSAVLESTTSNPGAKNNISPHNDTASSSSSSSSSSHHAATGGIYTHGRTTGAEATTPPISPRSIRDNTLNGLAPHSPLVTHPIPASIPQKTVSKVSADSLILPPSSGLPSSTSSLSPSNITSSSSHHVNTNNTPTDQQQQHISIHNTSSSKIITPSSPSLQSKFPTTHSGAVPKPDHTISSSSSSSSSSSFSSGDGKKDKHCA</sequence>
<evidence type="ECO:0000313" key="2">
    <source>
        <dbReference type="EMBL" id="GKT35618.1"/>
    </source>
</evidence>
<proteinExistence type="predicted"/>
<feature type="compositionally biased region" description="Polar residues" evidence="1">
    <location>
        <begin position="97"/>
        <end position="113"/>
    </location>
</feature>
<dbReference type="EMBL" id="BQXS01011030">
    <property type="protein sequence ID" value="GKT35618.1"/>
    <property type="molecule type" value="Genomic_DNA"/>
</dbReference>
<feature type="region of interest" description="Disordered" evidence="1">
    <location>
        <begin position="195"/>
        <end position="252"/>
    </location>
</feature>
<keyword evidence="3" id="KW-1185">Reference proteome</keyword>
<dbReference type="Proteomes" id="UP001057375">
    <property type="component" value="Unassembled WGS sequence"/>
</dbReference>
<gene>
    <name evidence="2" type="ORF">ADUPG1_008742</name>
</gene>
<feature type="compositionally biased region" description="Low complexity" evidence="1">
    <location>
        <begin position="23"/>
        <end position="35"/>
    </location>
</feature>
<feature type="compositionally biased region" description="Pro residues" evidence="1">
    <location>
        <begin position="1"/>
        <end position="16"/>
    </location>
</feature>
<feature type="region of interest" description="Disordered" evidence="1">
    <location>
        <begin position="369"/>
        <end position="408"/>
    </location>
</feature>
<feature type="region of interest" description="Disordered" evidence="1">
    <location>
        <begin position="804"/>
        <end position="904"/>
    </location>
</feature>
<feature type="compositionally biased region" description="Low complexity" evidence="1">
    <location>
        <begin position="804"/>
        <end position="841"/>
    </location>
</feature>
<feature type="non-terminal residue" evidence="2">
    <location>
        <position position="904"/>
    </location>
</feature>
<feature type="region of interest" description="Disordered" evidence="1">
    <location>
        <begin position="476"/>
        <end position="553"/>
    </location>
</feature>
<feature type="compositionally biased region" description="Polar residues" evidence="1">
    <location>
        <begin position="41"/>
        <end position="52"/>
    </location>
</feature>
<feature type="compositionally biased region" description="Polar residues" evidence="1">
    <location>
        <begin position="526"/>
        <end position="538"/>
    </location>
</feature>
<evidence type="ECO:0000256" key="1">
    <source>
        <dbReference type="SAM" id="MobiDB-lite"/>
    </source>
</evidence>
<feature type="compositionally biased region" description="Low complexity" evidence="1">
    <location>
        <begin position="848"/>
        <end position="860"/>
    </location>
</feature>
<feature type="compositionally biased region" description="Polar residues" evidence="1">
    <location>
        <begin position="485"/>
        <end position="502"/>
    </location>
</feature>
<feature type="non-terminal residue" evidence="2">
    <location>
        <position position="1"/>
    </location>
</feature>
<feature type="compositionally biased region" description="Polar residues" evidence="1">
    <location>
        <begin position="705"/>
        <end position="726"/>
    </location>
</feature>
<feature type="region of interest" description="Disordered" evidence="1">
    <location>
        <begin position="146"/>
        <end position="166"/>
    </location>
</feature>
<feature type="region of interest" description="Disordered" evidence="1">
    <location>
        <begin position="291"/>
        <end position="354"/>
    </location>
</feature>